<feature type="chain" id="PRO_5015555639" evidence="2">
    <location>
        <begin position="24"/>
        <end position="176"/>
    </location>
</feature>
<protein>
    <submittedName>
        <fullName evidence="3">Uncharacterized protein</fullName>
    </submittedName>
</protein>
<feature type="signal peptide" evidence="2">
    <location>
        <begin position="1"/>
        <end position="23"/>
    </location>
</feature>
<sequence>MKIHSKTLTSPLLLALVGTLALAGCKKQDQNQNATQDPTSSAPAEAMPGPADVGKTPEQTAPAAASAGTATVSAVTVGNTAGADKTVAPLTTLASKDKIIVSVKTEGSSTNTSIGAKLLFQDGQTAGERSETLTTAGAETTNFEFTNAKGWPAGTYKAEVTVDGKPAGTPQQFEVK</sequence>
<keyword evidence="2" id="KW-0732">Signal</keyword>
<evidence type="ECO:0000313" key="3">
    <source>
        <dbReference type="EMBL" id="PPT89223.1"/>
    </source>
</evidence>
<keyword evidence="4" id="KW-1185">Reference proteome</keyword>
<reference evidence="3 4" key="1">
    <citation type="submission" date="2016-08" db="EMBL/GenBank/DDBJ databases">
        <title>Evolution of the type three secretion system and type three effector repertoires in Xanthomonas.</title>
        <authorList>
            <person name="Merda D."/>
            <person name="Briand M."/>
            <person name="Bosis E."/>
            <person name="Rousseau C."/>
            <person name="Portier P."/>
            <person name="Jacques M.-A."/>
            <person name="Fischer-Le Saux M."/>
        </authorList>
    </citation>
    <scope>NUCLEOTIDE SEQUENCE [LARGE SCALE GENOMIC DNA]</scope>
    <source>
        <strain evidence="3 4">CFBP 4691</strain>
    </source>
</reference>
<dbReference type="OrthoDB" id="6008970at2"/>
<dbReference type="RefSeq" id="WP_128420941.1">
    <property type="nucleotide sequence ID" value="NZ_CP049017.1"/>
</dbReference>
<feature type="region of interest" description="Disordered" evidence="1">
    <location>
        <begin position="28"/>
        <end position="70"/>
    </location>
</feature>
<dbReference type="PROSITE" id="PS51257">
    <property type="entry name" value="PROKAR_LIPOPROTEIN"/>
    <property type="match status" value="1"/>
</dbReference>
<accession>A0A2S6ZD18</accession>
<dbReference type="EMBL" id="MIGX01000070">
    <property type="protein sequence ID" value="PPT89223.1"/>
    <property type="molecule type" value="Genomic_DNA"/>
</dbReference>
<proteinExistence type="predicted"/>
<gene>
    <name evidence="3" type="ORF">XthCFBP4691_13790</name>
</gene>
<comment type="caution">
    <text evidence="3">The sequence shown here is derived from an EMBL/GenBank/DDBJ whole genome shotgun (WGS) entry which is preliminary data.</text>
</comment>
<evidence type="ECO:0000256" key="1">
    <source>
        <dbReference type="SAM" id="MobiDB-lite"/>
    </source>
</evidence>
<feature type="compositionally biased region" description="Low complexity" evidence="1">
    <location>
        <begin position="60"/>
        <end position="70"/>
    </location>
</feature>
<evidence type="ECO:0000256" key="2">
    <source>
        <dbReference type="SAM" id="SignalP"/>
    </source>
</evidence>
<dbReference type="AlphaFoldDB" id="A0A2S6ZD18"/>
<feature type="compositionally biased region" description="Polar residues" evidence="1">
    <location>
        <begin position="30"/>
        <end position="42"/>
    </location>
</feature>
<dbReference type="Proteomes" id="UP000239898">
    <property type="component" value="Unassembled WGS sequence"/>
</dbReference>
<name>A0A2S6ZD18_9XANT</name>
<evidence type="ECO:0000313" key="4">
    <source>
        <dbReference type="Proteomes" id="UP000239898"/>
    </source>
</evidence>
<organism evidence="3 4">
    <name type="scientific">Xanthomonas theicola</name>
    <dbReference type="NCBI Taxonomy" id="56464"/>
    <lineage>
        <taxon>Bacteria</taxon>
        <taxon>Pseudomonadati</taxon>
        <taxon>Pseudomonadota</taxon>
        <taxon>Gammaproteobacteria</taxon>
        <taxon>Lysobacterales</taxon>
        <taxon>Lysobacteraceae</taxon>
        <taxon>Xanthomonas</taxon>
    </lineage>
</organism>